<sequence length="315" mass="34438">MPRTPKPATISLRQIEAFKAIVETASVTAAASSMHVSQPSVSRLLRSLEESIGFALFERRKGRLVATPEAMLLYDEIQKYFRNLQKLAHTAADIRALAHGQLRLGSFIALSIAITPAVIKEFNRAHPQIHISCTTAQSRQIVDLIASRFADLGIVDPIAVTDAVRIERRWQFRCVCAIPTGHALAESDDISVSQLAGENVIGLEREFLSRYVPGARLYEALASQLRIQVHQSIAACALVAEGVGVAIVDPFTAMHCAPRGIAVRPLDVTIPFEMCIVSSPEAPLSTAARAFLNLFDEQMEKACRAADYIVPCPQR</sequence>
<dbReference type="Gene3D" id="1.10.10.10">
    <property type="entry name" value="Winged helix-like DNA-binding domain superfamily/Winged helix DNA-binding domain"/>
    <property type="match status" value="1"/>
</dbReference>
<dbReference type="SUPFAM" id="SSF46785">
    <property type="entry name" value="Winged helix' DNA-binding domain"/>
    <property type="match status" value="1"/>
</dbReference>
<dbReference type="PANTHER" id="PTHR30427">
    <property type="entry name" value="TRANSCRIPTIONAL ACTIVATOR PROTEIN LYSR"/>
    <property type="match status" value="1"/>
</dbReference>
<proteinExistence type="inferred from homology"/>
<evidence type="ECO:0000256" key="1">
    <source>
        <dbReference type="ARBA" id="ARBA00009437"/>
    </source>
</evidence>
<evidence type="ECO:0000313" key="6">
    <source>
        <dbReference type="EMBL" id="PWJ84654.1"/>
    </source>
</evidence>
<reference evidence="6 7" key="1">
    <citation type="submission" date="2018-05" db="EMBL/GenBank/DDBJ databases">
        <title>Genomic Encyclopedia of Type Strains, Phase IV (KMG-IV): sequencing the most valuable type-strain genomes for metagenomic binning, comparative biology and taxonomic classification.</title>
        <authorList>
            <person name="Goeker M."/>
        </authorList>
    </citation>
    <scope>NUCLEOTIDE SEQUENCE [LARGE SCALE GENOMIC DNA]</scope>
    <source>
        <strain evidence="6 7">DSM 6986</strain>
    </source>
</reference>
<dbReference type="PROSITE" id="PS50931">
    <property type="entry name" value="HTH_LYSR"/>
    <property type="match status" value="1"/>
</dbReference>
<dbReference type="GO" id="GO:0010628">
    <property type="term" value="P:positive regulation of gene expression"/>
    <property type="evidence" value="ECO:0007669"/>
    <property type="project" value="TreeGrafter"/>
</dbReference>
<dbReference type="GO" id="GO:0003700">
    <property type="term" value="F:DNA-binding transcription factor activity"/>
    <property type="evidence" value="ECO:0007669"/>
    <property type="project" value="InterPro"/>
</dbReference>
<dbReference type="InterPro" id="IPR000847">
    <property type="entry name" value="LysR_HTH_N"/>
</dbReference>
<gene>
    <name evidence="6" type="ORF">C7441_105274</name>
</gene>
<dbReference type="InterPro" id="IPR036388">
    <property type="entry name" value="WH-like_DNA-bd_sf"/>
</dbReference>
<dbReference type="AlphaFoldDB" id="A0A316CR26"/>
<comment type="similarity">
    <text evidence="1">Belongs to the LysR transcriptional regulatory family.</text>
</comment>
<dbReference type="Gene3D" id="3.40.190.10">
    <property type="entry name" value="Periplasmic binding protein-like II"/>
    <property type="match status" value="2"/>
</dbReference>
<dbReference type="InterPro" id="IPR036390">
    <property type="entry name" value="WH_DNA-bd_sf"/>
</dbReference>
<evidence type="ECO:0000256" key="4">
    <source>
        <dbReference type="ARBA" id="ARBA00023163"/>
    </source>
</evidence>
<dbReference type="Proteomes" id="UP000245396">
    <property type="component" value="Unassembled WGS sequence"/>
</dbReference>
<keyword evidence="4" id="KW-0804">Transcription</keyword>
<dbReference type="Pfam" id="PF03466">
    <property type="entry name" value="LysR_substrate"/>
    <property type="match status" value="1"/>
</dbReference>
<keyword evidence="3" id="KW-0238">DNA-binding</keyword>
<accession>A0A316CR26</accession>
<dbReference type="STRING" id="1192868.GCA_000304395_02197"/>
<evidence type="ECO:0000313" key="7">
    <source>
        <dbReference type="Proteomes" id="UP000245396"/>
    </source>
</evidence>
<keyword evidence="2" id="KW-0805">Transcription regulation</keyword>
<dbReference type="PANTHER" id="PTHR30427:SF1">
    <property type="entry name" value="TRANSCRIPTIONAL ACTIVATOR PROTEIN LYSR"/>
    <property type="match status" value="1"/>
</dbReference>
<feature type="domain" description="HTH lysR-type" evidence="5">
    <location>
        <begin position="10"/>
        <end position="67"/>
    </location>
</feature>
<dbReference type="Pfam" id="PF00126">
    <property type="entry name" value="HTH_1"/>
    <property type="match status" value="1"/>
</dbReference>
<dbReference type="GO" id="GO:0043565">
    <property type="term" value="F:sequence-specific DNA binding"/>
    <property type="evidence" value="ECO:0007669"/>
    <property type="project" value="TreeGrafter"/>
</dbReference>
<dbReference type="EMBL" id="QGGG01000005">
    <property type="protein sequence ID" value="PWJ84654.1"/>
    <property type="molecule type" value="Genomic_DNA"/>
</dbReference>
<dbReference type="InterPro" id="IPR005119">
    <property type="entry name" value="LysR_subst-bd"/>
</dbReference>
<dbReference type="SUPFAM" id="SSF53850">
    <property type="entry name" value="Periplasmic binding protein-like II"/>
    <property type="match status" value="1"/>
</dbReference>
<comment type="caution">
    <text evidence="6">The sequence shown here is derived from an EMBL/GenBank/DDBJ whole genome shotgun (WGS) entry which is preliminary data.</text>
</comment>
<dbReference type="PRINTS" id="PR00039">
    <property type="entry name" value="HTHLYSR"/>
</dbReference>
<evidence type="ECO:0000256" key="3">
    <source>
        <dbReference type="ARBA" id="ARBA00023125"/>
    </source>
</evidence>
<keyword evidence="7" id="KW-1185">Reference proteome</keyword>
<name>A0A316CR26_PSESE</name>
<protein>
    <submittedName>
        <fullName evidence="6">LysR family transcriptional regulator</fullName>
    </submittedName>
</protein>
<evidence type="ECO:0000256" key="2">
    <source>
        <dbReference type="ARBA" id="ARBA00023015"/>
    </source>
</evidence>
<organism evidence="6 7">
    <name type="scientific">Pseudaminobacter salicylatoxidans</name>
    <dbReference type="NCBI Taxonomy" id="93369"/>
    <lineage>
        <taxon>Bacteria</taxon>
        <taxon>Pseudomonadati</taxon>
        <taxon>Pseudomonadota</taxon>
        <taxon>Alphaproteobacteria</taxon>
        <taxon>Hyphomicrobiales</taxon>
        <taxon>Phyllobacteriaceae</taxon>
        <taxon>Pseudaminobacter</taxon>
    </lineage>
</organism>
<evidence type="ECO:0000259" key="5">
    <source>
        <dbReference type="PROSITE" id="PS50931"/>
    </source>
</evidence>